<keyword evidence="1" id="KW-1133">Transmembrane helix</keyword>
<organism evidence="2 3">
    <name type="scientific">Candidatus Nitrospira nitrificans</name>
    <dbReference type="NCBI Taxonomy" id="1742973"/>
    <lineage>
        <taxon>Bacteria</taxon>
        <taxon>Pseudomonadati</taxon>
        <taxon>Nitrospirota</taxon>
        <taxon>Nitrospiria</taxon>
        <taxon>Nitrospirales</taxon>
        <taxon>Nitrospiraceae</taxon>
        <taxon>Nitrospira</taxon>
    </lineage>
</organism>
<name>A0A0S4L5P4_9BACT</name>
<evidence type="ECO:0000256" key="1">
    <source>
        <dbReference type="SAM" id="Phobius"/>
    </source>
</evidence>
<keyword evidence="1" id="KW-0472">Membrane</keyword>
<gene>
    <name evidence="2" type="ORF">COMA2_110125</name>
</gene>
<feature type="transmembrane region" description="Helical" evidence="1">
    <location>
        <begin position="17"/>
        <end position="34"/>
    </location>
</feature>
<feature type="transmembrane region" description="Helical" evidence="1">
    <location>
        <begin position="82"/>
        <end position="103"/>
    </location>
</feature>
<dbReference type="RefSeq" id="WP_090894669.1">
    <property type="nucleotide sequence ID" value="NZ_CZPZ01000003.1"/>
</dbReference>
<sequence>MGAFAVCRTPATEVDNVFLIFYPLLFSLACGILADSTHNSDRAIIGSVLAWVVLLTGPFDAVENYALLDMVEHSASERMAKIAGAFAGTKYLLLAVALVYILAEAALQSFEQRP</sequence>
<protein>
    <submittedName>
        <fullName evidence="2">Uncharacterized protein</fullName>
    </submittedName>
</protein>
<accession>A0A0S4L5P4</accession>
<evidence type="ECO:0000313" key="2">
    <source>
        <dbReference type="EMBL" id="CUS32853.1"/>
    </source>
</evidence>
<dbReference type="Proteomes" id="UP000198736">
    <property type="component" value="Unassembled WGS sequence"/>
</dbReference>
<dbReference type="AlphaFoldDB" id="A0A0S4L5P4"/>
<reference evidence="3" key="1">
    <citation type="submission" date="2015-10" db="EMBL/GenBank/DDBJ databases">
        <authorList>
            <person name="Luecker S."/>
            <person name="Luecker S."/>
        </authorList>
    </citation>
    <scope>NUCLEOTIDE SEQUENCE [LARGE SCALE GENOMIC DNA]</scope>
</reference>
<evidence type="ECO:0000313" key="3">
    <source>
        <dbReference type="Proteomes" id="UP000198736"/>
    </source>
</evidence>
<proteinExistence type="predicted"/>
<keyword evidence="1" id="KW-0812">Transmembrane</keyword>
<feature type="transmembrane region" description="Helical" evidence="1">
    <location>
        <begin position="43"/>
        <end position="62"/>
    </location>
</feature>
<dbReference type="EMBL" id="CZPZ01000003">
    <property type="protein sequence ID" value="CUS32853.1"/>
    <property type="molecule type" value="Genomic_DNA"/>
</dbReference>
<keyword evidence="3" id="KW-1185">Reference proteome</keyword>